<reference evidence="1 2" key="1">
    <citation type="submission" date="2021-05" db="EMBL/GenBank/DDBJ databases">
        <title>Petroleum and Energy Research Collection (APPE): ex situ preservation of microbial diversity associated with the oil industry and exploitation of its biotechnological potential.</title>
        <authorList>
            <person name="Paixao C.T.M."/>
            <person name="Gomes M.B."/>
            <person name="Oliveira V.M."/>
        </authorList>
    </citation>
    <scope>NUCLEOTIDE SEQUENCE [LARGE SCALE GENOMIC DNA]</scope>
    <source>
        <strain evidence="1 2">LIT2</strain>
    </source>
</reference>
<comment type="caution">
    <text evidence="1">The sequence shown here is derived from an EMBL/GenBank/DDBJ whole genome shotgun (WGS) entry which is preliminary data.</text>
</comment>
<keyword evidence="2" id="KW-1185">Reference proteome</keyword>
<evidence type="ECO:0000313" key="1">
    <source>
        <dbReference type="EMBL" id="MBZ9568296.1"/>
    </source>
</evidence>
<accession>A0ABS7X2I1</accession>
<organism evidence="1 2">
    <name type="scientific">Modicisalibacter tunisiensis</name>
    <dbReference type="NCBI Taxonomy" id="390637"/>
    <lineage>
        <taxon>Bacteria</taxon>
        <taxon>Pseudomonadati</taxon>
        <taxon>Pseudomonadota</taxon>
        <taxon>Gammaproteobacteria</taxon>
        <taxon>Oceanospirillales</taxon>
        <taxon>Halomonadaceae</taxon>
        <taxon>Modicisalibacter</taxon>
    </lineage>
</organism>
<proteinExistence type="predicted"/>
<gene>
    <name evidence="1" type="ORF">KGQ91_11510</name>
</gene>
<dbReference type="Proteomes" id="UP001319883">
    <property type="component" value="Unassembled WGS sequence"/>
</dbReference>
<evidence type="ECO:0000313" key="2">
    <source>
        <dbReference type="Proteomes" id="UP001319883"/>
    </source>
</evidence>
<dbReference type="InterPro" id="IPR021363">
    <property type="entry name" value="DUF2835"/>
</dbReference>
<dbReference type="Pfam" id="PF11197">
    <property type="entry name" value="DUF2835"/>
    <property type="match status" value="1"/>
</dbReference>
<protein>
    <submittedName>
        <fullName evidence="1">DUF2835 domain-containing protein</fullName>
    </submittedName>
</protein>
<sequence length="74" mass="8153">MPSVDIVLELSAQACLAHYRGAVQVVHARSVDGRRVAFPARALRHIVTPDGVHGRYRLFYTPEGRFQSLVALPG</sequence>
<dbReference type="EMBL" id="JAGXFD010000001">
    <property type="protein sequence ID" value="MBZ9568296.1"/>
    <property type="molecule type" value="Genomic_DNA"/>
</dbReference>
<name>A0ABS7X2I1_9GAMM</name>